<keyword evidence="8" id="KW-0539">Nucleus</keyword>
<dbReference type="Proteomes" id="UP000824890">
    <property type="component" value="Unassembled WGS sequence"/>
</dbReference>
<gene>
    <name evidence="11" type="ORF">HID58_064645</name>
</gene>
<evidence type="ECO:0000256" key="6">
    <source>
        <dbReference type="ARBA" id="ARBA00023010"/>
    </source>
</evidence>
<evidence type="ECO:0000256" key="8">
    <source>
        <dbReference type="ARBA" id="ARBA00023242"/>
    </source>
</evidence>
<accession>A0ABQ7ZAW4</accession>
<keyword evidence="6" id="KW-0811">Translocation</keyword>
<keyword evidence="7" id="KW-0906">Nuclear pore complex</keyword>
<comment type="similarity">
    <text evidence="2">Belongs to the GLE1 family.</text>
</comment>
<evidence type="ECO:0000256" key="5">
    <source>
        <dbReference type="ARBA" id="ARBA00022927"/>
    </source>
</evidence>
<keyword evidence="12" id="KW-1185">Reference proteome</keyword>
<evidence type="ECO:0000256" key="2">
    <source>
        <dbReference type="ARBA" id="ARBA00011056"/>
    </source>
</evidence>
<dbReference type="InterPro" id="IPR012476">
    <property type="entry name" value="GLE1"/>
</dbReference>
<comment type="subcellular location">
    <subcellularLocation>
        <location evidence="1">Nucleus</location>
        <location evidence="1">Nuclear pore complex</location>
    </subcellularLocation>
</comment>
<evidence type="ECO:0000256" key="7">
    <source>
        <dbReference type="ARBA" id="ARBA00023132"/>
    </source>
</evidence>
<organism evidence="11 12">
    <name type="scientific">Brassica napus</name>
    <name type="common">Rape</name>
    <dbReference type="NCBI Taxonomy" id="3708"/>
    <lineage>
        <taxon>Eukaryota</taxon>
        <taxon>Viridiplantae</taxon>
        <taxon>Streptophyta</taxon>
        <taxon>Embryophyta</taxon>
        <taxon>Tracheophyta</taxon>
        <taxon>Spermatophyta</taxon>
        <taxon>Magnoliopsida</taxon>
        <taxon>eudicotyledons</taxon>
        <taxon>Gunneridae</taxon>
        <taxon>Pentapetalae</taxon>
        <taxon>rosids</taxon>
        <taxon>malvids</taxon>
        <taxon>Brassicales</taxon>
        <taxon>Brassicaceae</taxon>
        <taxon>Brassiceae</taxon>
        <taxon>Brassica</taxon>
    </lineage>
</organism>
<evidence type="ECO:0000256" key="9">
    <source>
        <dbReference type="ARBA" id="ARBA00026227"/>
    </source>
</evidence>
<reference evidence="11 12" key="1">
    <citation type="submission" date="2021-05" db="EMBL/GenBank/DDBJ databases">
        <title>Genome Assembly of Synthetic Allotetraploid Brassica napus Reveals Homoeologous Exchanges between Subgenomes.</title>
        <authorList>
            <person name="Davis J.T."/>
        </authorList>
    </citation>
    <scope>NUCLEOTIDE SEQUENCE [LARGE SCALE GENOMIC DNA]</scope>
    <source>
        <strain evidence="12">cv. Da-Ae</strain>
        <tissue evidence="11">Seedling</tissue>
    </source>
</reference>
<keyword evidence="3" id="KW-0813">Transport</keyword>
<name>A0ABQ7ZAW4_BRANA</name>
<dbReference type="Pfam" id="PF07817">
    <property type="entry name" value="GLE1"/>
    <property type="match status" value="1"/>
</dbReference>
<dbReference type="Gene3D" id="1.25.40.510">
    <property type="entry name" value="GLE1-like"/>
    <property type="match status" value="1"/>
</dbReference>
<dbReference type="PANTHER" id="PTHR12960:SF0">
    <property type="entry name" value="MRNA EXPORT FACTOR GLE1"/>
    <property type="match status" value="1"/>
</dbReference>
<dbReference type="PANTHER" id="PTHR12960">
    <property type="entry name" value="GLE-1-RELATED"/>
    <property type="match status" value="1"/>
</dbReference>
<dbReference type="InterPro" id="IPR038506">
    <property type="entry name" value="GLE1-like_sf"/>
</dbReference>
<evidence type="ECO:0000256" key="4">
    <source>
        <dbReference type="ARBA" id="ARBA00022816"/>
    </source>
</evidence>
<evidence type="ECO:0000256" key="10">
    <source>
        <dbReference type="ARBA" id="ARBA00029983"/>
    </source>
</evidence>
<feature type="non-terminal residue" evidence="11">
    <location>
        <position position="1"/>
    </location>
</feature>
<dbReference type="EMBL" id="JAGKQM010000015">
    <property type="protein sequence ID" value="KAH0877251.1"/>
    <property type="molecule type" value="Genomic_DNA"/>
</dbReference>
<evidence type="ECO:0000256" key="1">
    <source>
        <dbReference type="ARBA" id="ARBA00004567"/>
    </source>
</evidence>
<protein>
    <recommendedName>
        <fullName evidence="9">mRNA export factor GLE1</fullName>
    </recommendedName>
    <alternativeName>
        <fullName evidence="10">Nucleoporin GLE1</fullName>
    </alternativeName>
</protein>
<evidence type="ECO:0000313" key="11">
    <source>
        <dbReference type="EMBL" id="KAH0877251.1"/>
    </source>
</evidence>
<sequence length="320" mass="36549">CSQVCTMWKRFACDELEVLNTNSSSLLPCLMVTSCSYSDESDDEIDCEPESFLMSNVGRYQESSIRCRSGNNERDGIVSRSKKLGKKWNLNVIYEKCKLCLGKSIQAAESALTLEKHRLKKLEELEAVNQSLKSCSNEIVSTQDPFAGSYVILYVTSQVQNLKMFSMDIVLADFYKACIYTVPKHIISSHSGWDSDAYHRLASTVRRYGALVQTDICGGNAHNIHGIEHGWAWFARFLNKISAYRCYYNSLKRISPDGRVWSIHQRYKSQFLKAANVVREHFLPKLRAKKDAANLQTIITDITAYLDYQMYVSQGTYRKN</sequence>
<evidence type="ECO:0000313" key="12">
    <source>
        <dbReference type="Proteomes" id="UP000824890"/>
    </source>
</evidence>
<evidence type="ECO:0000256" key="3">
    <source>
        <dbReference type="ARBA" id="ARBA00022448"/>
    </source>
</evidence>
<keyword evidence="5" id="KW-0653">Protein transport</keyword>
<keyword evidence="4" id="KW-0509">mRNA transport</keyword>
<comment type="caution">
    <text evidence="11">The sequence shown here is derived from an EMBL/GenBank/DDBJ whole genome shotgun (WGS) entry which is preliminary data.</text>
</comment>
<proteinExistence type="inferred from homology"/>